<accession>S3CNK4</accession>
<keyword evidence="4" id="KW-1185">Reference proteome</keyword>
<dbReference type="GeneID" id="19463938"/>
<name>S3CNK4_GLAL2</name>
<dbReference type="KEGG" id="glz:GLAREA_04883"/>
<feature type="signal peptide" evidence="2">
    <location>
        <begin position="1"/>
        <end position="21"/>
    </location>
</feature>
<keyword evidence="2" id="KW-0732">Signal</keyword>
<evidence type="ECO:0000256" key="2">
    <source>
        <dbReference type="SAM" id="SignalP"/>
    </source>
</evidence>
<dbReference type="OrthoDB" id="4186099at2759"/>
<dbReference type="EMBL" id="KE145369">
    <property type="protein sequence ID" value="EPE28092.1"/>
    <property type="molecule type" value="Genomic_DNA"/>
</dbReference>
<dbReference type="AlphaFoldDB" id="S3CNK4"/>
<evidence type="ECO:0000313" key="3">
    <source>
        <dbReference type="EMBL" id="EPE28092.1"/>
    </source>
</evidence>
<sequence>MRLSSTVAVATLFLNAELATAINCTRGLYYCGATLIALGGNRERIDSAMPKCSAVNVYLYSLFECLSDTGEIRFIQTCCNKCIDGGLGHSDYCEPVAPTCRPTCSSVTTTGSTLSVSTTRRSATTTTTTTA</sequence>
<proteinExistence type="predicted"/>
<reference evidence="3 4" key="1">
    <citation type="journal article" date="2013" name="BMC Genomics">
        <title>Genomics-driven discovery of the pneumocandin biosynthetic gene cluster in the fungus Glarea lozoyensis.</title>
        <authorList>
            <person name="Chen L."/>
            <person name="Yue Q."/>
            <person name="Zhang X."/>
            <person name="Xiang M."/>
            <person name="Wang C."/>
            <person name="Li S."/>
            <person name="Che Y."/>
            <person name="Ortiz-Lopez F.J."/>
            <person name="Bills G.F."/>
            <person name="Liu X."/>
            <person name="An Z."/>
        </authorList>
    </citation>
    <scope>NUCLEOTIDE SEQUENCE [LARGE SCALE GENOMIC DNA]</scope>
    <source>
        <strain evidence="4">ATCC 20868 / MF5171</strain>
    </source>
</reference>
<evidence type="ECO:0000256" key="1">
    <source>
        <dbReference type="SAM" id="MobiDB-lite"/>
    </source>
</evidence>
<dbReference type="Proteomes" id="UP000016922">
    <property type="component" value="Unassembled WGS sequence"/>
</dbReference>
<feature type="region of interest" description="Disordered" evidence="1">
    <location>
        <begin position="108"/>
        <end position="131"/>
    </location>
</feature>
<protein>
    <submittedName>
        <fullName evidence="3">Uncharacterized protein</fullName>
    </submittedName>
</protein>
<dbReference type="STRING" id="1116229.S3CNK4"/>
<dbReference type="HOGENOM" id="CLU_138695_1_0_1"/>
<gene>
    <name evidence="3" type="ORF">GLAREA_04883</name>
</gene>
<evidence type="ECO:0000313" key="4">
    <source>
        <dbReference type="Proteomes" id="UP000016922"/>
    </source>
</evidence>
<dbReference type="RefSeq" id="XP_008085451.1">
    <property type="nucleotide sequence ID" value="XM_008087260.1"/>
</dbReference>
<feature type="chain" id="PRO_5004518787" evidence="2">
    <location>
        <begin position="22"/>
        <end position="131"/>
    </location>
</feature>
<organism evidence="3 4">
    <name type="scientific">Glarea lozoyensis (strain ATCC 20868 / MF5171)</name>
    <dbReference type="NCBI Taxonomy" id="1116229"/>
    <lineage>
        <taxon>Eukaryota</taxon>
        <taxon>Fungi</taxon>
        <taxon>Dikarya</taxon>
        <taxon>Ascomycota</taxon>
        <taxon>Pezizomycotina</taxon>
        <taxon>Leotiomycetes</taxon>
        <taxon>Helotiales</taxon>
        <taxon>Helotiaceae</taxon>
        <taxon>Glarea</taxon>
    </lineage>
</organism>